<proteinExistence type="predicted"/>
<feature type="compositionally biased region" description="Basic and acidic residues" evidence="1">
    <location>
        <begin position="31"/>
        <end position="45"/>
    </location>
</feature>
<protein>
    <submittedName>
        <fullName evidence="2">Uncharacterized protein</fullName>
    </submittedName>
</protein>
<dbReference type="AlphaFoldDB" id="A0A843XRG5"/>
<reference evidence="2" key="1">
    <citation type="submission" date="2017-07" db="EMBL/GenBank/DDBJ databases">
        <title>Taro Niue Genome Assembly and Annotation.</title>
        <authorList>
            <person name="Atibalentja N."/>
            <person name="Keating K."/>
            <person name="Fields C.J."/>
        </authorList>
    </citation>
    <scope>NUCLEOTIDE SEQUENCE</scope>
    <source>
        <strain evidence="2">Niue_2</strain>
        <tissue evidence="2">Leaf</tissue>
    </source>
</reference>
<evidence type="ECO:0000313" key="2">
    <source>
        <dbReference type="EMBL" id="MQM21722.1"/>
    </source>
</evidence>
<name>A0A843XRG5_COLES</name>
<comment type="caution">
    <text evidence="2">The sequence shown here is derived from an EMBL/GenBank/DDBJ whole genome shotgun (WGS) entry which is preliminary data.</text>
</comment>
<feature type="compositionally biased region" description="Polar residues" evidence="1">
    <location>
        <begin position="46"/>
        <end position="59"/>
    </location>
</feature>
<sequence>MDYWFMKPVSNPDNTTQELALSPAAIDSDDNSPRERGCLGRRQDLDSTTVSGQAPSTHTCLAHTEPGTPN</sequence>
<accession>A0A843XRG5</accession>
<organism evidence="2 3">
    <name type="scientific">Colocasia esculenta</name>
    <name type="common">Wild taro</name>
    <name type="synonym">Arum esculentum</name>
    <dbReference type="NCBI Taxonomy" id="4460"/>
    <lineage>
        <taxon>Eukaryota</taxon>
        <taxon>Viridiplantae</taxon>
        <taxon>Streptophyta</taxon>
        <taxon>Embryophyta</taxon>
        <taxon>Tracheophyta</taxon>
        <taxon>Spermatophyta</taxon>
        <taxon>Magnoliopsida</taxon>
        <taxon>Liliopsida</taxon>
        <taxon>Araceae</taxon>
        <taxon>Aroideae</taxon>
        <taxon>Colocasieae</taxon>
        <taxon>Colocasia</taxon>
    </lineage>
</organism>
<dbReference type="EMBL" id="NMUH01011482">
    <property type="protein sequence ID" value="MQM21722.1"/>
    <property type="molecule type" value="Genomic_DNA"/>
</dbReference>
<feature type="region of interest" description="Disordered" evidence="1">
    <location>
        <begin position="22"/>
        <end position="70"/>
    </location>
</feature>
<dbReference type="Proteomes" id="UP000652761">
    <property type="component" value="Unassembled WGS sequence"/>
</dbReference>
<gene>
    <name evidence="2" type="ORF">Taro_054767</name>
</gene>
<evidence type="ECO:0000313" key="3">
    <source>
        <dbReference type="Proteomes" id="UP000652761"/>
    </source>
</evidence>
<evidence type="ECO:0000256" key="1">
    <source>
        <dbReference type="SAM" id="MobiDB-lite"/>
    </source>
</evidence>
<keyword evidence="3" id="KW-1185">Reference proteome</keyword>